<keyword evidence="4" id="KW-0408">Iron</keyword>
<sequence length="63" mass="6846">MKVEVATNLCIDCALCQSLCPAVFGMDFDRRATAITGEVPKKYEKVVKQAEIECPVGAISILK</sequence>
<evidence type="ECO:0000256" key="1">
    <source>
        <dbReference type="ARBA" id="ARBA00022448"/>
    </source>
</evidence>
<dbReference type="AlphaFoldDB" id="A0A6I1MLN3"/>
<gene>
    <name evidence="7" type="ORF">GBZ86_11195</name>
</gene>
<dbReference type="PROSITE" id="PS00198">
    <property type="entry name" value="4FE4S_FER_1"/>
    <property type="match status" value="1"/>
</dbReference>
<dbReference type="RefSeq" id="WP_152890697.1">
    <property type="nucleotide sequence ID" value="NZ_WHJC01000194.1"/>
</dbReference>
<dbReference type="InterPro" id="IPR051269">
    <property type="entry name" value="Fe-S_cluster_ET"/>
</dbReference>
<evidence type="ECO:0000256" key="2">
    <source>
        <dbReference type="ARBA" id="ARBA00022723"/>
    </source>
</evidence>
<dbReference type="PROSITE" id="PS51379">
    <property type="entry name" value="4FE4S_FER_2"/>
    <property type="match status" value="1"/>
</dbReference>
<evidence type="ECO:0000259" key="6">
    <source>
        <dbReference type="PROSITE" id="PS51379"/>
    </source>
</evidence>
<keyword evidence="3" id="KW-0249">Electron transport</keyword>
<dbReference type="InterPro" id="IPR017900">
    <property type="entry name" value="4Fe4S_Fe_S_CS"/>
</dbReference>
<reference evidence="7 8" key="1">
    <citation type="submission" date="2019-10" db="EMBL/GenBank/DDBJ databases">
        <title>The Genome Sequence of Clostridium tarantellae Isolated from Fish Brain.</title>
        <authorList>
            <person name="Bano L."/>
            <person name="Kiel M."/>
            <person name="Sales G."/>
            <person name="Doxey A.C."/>
            <person name="Mansfield M.J."/>
            <person name="Schiavone M."/>
            <person name="Rossetto O."/>
            <person name="Pirazzini M."/>
            <person name="Dobrindt U."/>
            <person name="Montecucco C."/>
        </authorList>
    </citation>
    <scope>NUCLEOTIDE SEQUENCE [LARGE SCALE GENOMIC DNA]</scope>
    <source>
        <strain evidence="7 8">DSM 3997</strain>
    </source>
</reference>
<evidence type="ECO:0000256" key="5">
    <source>
        <dbReference type="ARBA" id="ARBA00023014"/>
    </source>
</evidence>
<dbReference type="PANTHER" id="PTHR36923:SF3">
    <property type="entry name" value="FERREDOXIN"/>
    <property type="match status" value="1"/>
</dbReference>
<comment type="caution">
    <text evidence="7">The sequence shown here is derived from an EMBL/GenBank/DDBJ whole genome shotgun (WGS) entry which is preliminary data.</text>
</comment>
<feature type="domain" description="4Fe-4S ferredoxin-type" evidence="6">
    <location>
        <begin position="1"/>
        <end position="31"/>
    </location>
</feature>
<evidence type="ECO:0000256" key="4">
    <source>
        <dbReference type="ARBA" id="ARBA00023004"/>
    </source>
</evidence>
<keyword evidence="5" id="KW-0411">Iron-sulfur</keyword>
<dbReference type="SUPFAM" id="SSF54862">
    <property type="entry name" value="4Fe-4S ferredoxins"/>
    <property type="match status" value="1"/>
</dbReference>
<dbReference type="OrthoDB" id="9803319at2"/>
<organism evidence="7 8">
    <name type="scientific">Clostridium tarantellae</name>
    <dbReference type="NCBI Taxonomy" id="39493"/>
    <lineage>
        <taxon>Bacteria</taxon>
        <taxon>Bacillati</taxon>
        <taxon>Bacillota</taxon>
        <taxon>Clostridia</taxon>
        <taxon>Eubacteriales</taxon>
        <taxon>Clostridiaceae</taxon>
        <taxon>Clostridium</taxon>
    </lineage>
</organism>
<evidence type="ECO:0000313" key="7">
    <source>
        <dbReference type="EMBL" id="MPQ44325.1"/>
    </source>
</evidence>
<keyword evidence="8" id="KW-1185">Reference proteome</keyword>
<keyword evidence="2" id="KW-0479">Metal-binding</keyword>
<proteinExistence type="predicted"/>
<dbReference type="Gene3D" id="3.30.70.20">
    <property type="match status" value="1"/>
</dbReference>
<dbReference type="InterPro" id="IPR017896">
    <property type="entry name" value="4Fe4S_Fe-S-bd"/>
</dbReference>
<dbReference type="EMBL" id="WHJC01000194">
    <property type="protein sequence ID" value="MPQ44325.1"/>
    <property type="molecule type" value="Genomic_DNA"/>
</dbReference>
<dbReference type="Pfam" id="PF13370">
    <property type="entry name" value="Fer4_13"/>
    <property type="match status" value="1"/>
</dbReference>
<evidence type="ECO:0000313" key="8">
    <source>
        <dbReference type="Proteomes" id="UP000430345"/>
    </source>
</evidence>
<protein>
    <submittedName>
        <fullName evidence="7">Ferredoxin</fullName>
    </submittedName>
</protein>
<dbReference type="GO" id="GO:0046872">
    <property type="term" value="F:metal ion binding"/>
    <property type="evidence" value="ECO:0007669"/>
    <property type="project" value="UniProtKB-KW"/>
</dbReference>
<dbReference type="Proteomes" id="UP000430345">
    <property type="component" value="Unassembled WGS sequence"/>
</dbReference>
<keyword evidence="1" id="KW-0813">Transport</keyword>
<dbReference type="GO" id="GO:0051536">
    <property type="term" value="F:iron-sulfur cluster binding"/>
    <property type="evidence" value="ECO:0007669"/>
    <property type="project" value="UniProtKB-KW"/>
</dbReference>
<dbReference type="PANTHER" id="PTHR36923">
    <property type="entry name" value="FERREDOXIN"/>
    <property type="match status" value="1"/>
</dbReference>
<evidence type="ECO:0000256" key="3">
    <source>
        <dbReference type="ARBA" id="ARBA00022982"/>
    </source>
</evidence>
<name>A0A6I1MLN3_9CLOT</name>
<accession>A0A6I1MLN3</accession>